<dbReference type="Proteomes" id="UP000184245">
    <property type="component" value="Unassembled WGS sequence"/>
</dbReference>
<name>A0A1M4U249_9CLOT</name>
<dbReference type="InterPro" id="IPR001602">
    <property type="entry name" value="UPF0047_YjbQ-like"/>
</dbReference>
<dbReference type="PANTHER" id="PTHR30615:SF8">
    <property type="entry name" value="UPF0047 PROTEIN C4A8.02C"/>
    <property type="match status" value="1"/>
</dbReference>
<dbReference type="STRING" id="1122155.SAMN02745158_00692"/>
<sequence>MLKNYKLETVYNGVHDITEQLIQAVEESGVQEGTCLVYNPHSTAGLAVFSPWDPDGFVDLDEEIRRLVPTRIDFKHQHDTPQDAAGHIKSALLGVSDGFIIHEGKPLIGGSQHLYFLEFDGPRKREFFIKIQPDV</sequence>
<proteinExistence type="inferred from homology"/>
<evidence type="ECO:0000313" key="3">
    <source>
        <dbReference type="Proteomes" id="UP000184245"/>
    </source>
</evidence>
<dbReference type="PANTHER" id="PTHR30615">
    <property type="entry name" value="UNCHARACTERIZED PROTEIN YJBQ-RELATED"/>
    <property type="match status" value="1"/>
</dbReference>
<reference evidence="2 3" key="1">
    <citation type="submission" date="2016-11" db="EMBL/GenBank/DDBJ databases">
        <authorList>
            <person name="Jaros S."/>
            <person name="Januszkiewicz K."/>
            <person name="Wedrychowicz H."/>
        </authorList>
    </citation>
    <scope>NUCLEOTIDE SEQUENCE [LARGE SCALE GENOMIC DNA]</scope>
    <source>
        <strain evidence="2 3">DSM 17459</strain>
    </source>
</reference>
<organism evidence="2 3">
    <name type="scientific">Lactonifactor longoviformis DSM 17459</name>
    <dbReference type="NCBI Taxonomy" id="1122155"/>
    <lineage>
        <taxon>Bacteria</taxon>
        <taxon>Bacillati</taxon>
        <taxon>Bacillota</taxon>
        <taxon>Clostridia</taxon>
        <taxon>Eubacteriales</taxon>
        <taxon>Clostridiaceae</taxon>
        <taxon>Lactonifactor</taxon>
    </lineage>
</organism>
<dbReference type="PIRSF" id="PIRSF004681">
    <property type="entry name" value="UCP004681"/>
    <property type="match status" value="1"/>
</dbReference>
<protein>
    <submittedName>
        <fullName evidence="2">Secondary thiamine-phosphate synthase enzyme</fullName>
    </submittedName>
</protein>
<dbReference type="InterPro" id="IPR035917">
    <property type="entry name" value="YjbQ-like_sf"/>
</dbReference>
<dbReference type="Pfam" id="PF01894">
    <property type="entry name" value="YjbQ"/>
    <property type="match status" value="1"/>
</dbReference>
<dbReference type="EMBL" id="FQVI01000002">
    <property type="protein sequence ID" value="SHE50755.1"/>
    <property type="molecule type" value="Genomic_DNA"/>
</dbReference>
<accession>A0A1M4U249</accession>
<evidence type="ECO:0000313" key="2">
    <source>
        <dbReference type="EMBL" id="SHE50755.1"/>
    </source>
</evidence>
<evidence type="ECO:0000256" key="1">
    <source>
        <dbReference type="ARBA" id="ARBA00005534"/>
    </source>
</evidence>
<dbReference type="Gene3D" id="2.60.120.460">
    <property type="entry name" value="YjbQ-like"/>
    <property type="match status" value="1"/>
</dbReference>
<dbReference type="OrthoDB" id="9801725at2"/>
<dbReference type="SUPFAM" id="SSF111038">
    <property type="entry name" value="YjbQ-like"/>
    <property type="match status" value="1"/>
</dbReference>
<dbReference type="RefSeq" id="WP_072849004.1">
    <property type="nucleotide sequence ID" value="NZ_FQVI01000002.1"/>
</dbReference>
<keyword evidence="3" id="KW-1185">Reference proteome</keyword>
<gene>
    <name evidence="2" type="ORF">SAMN02745158_00692</name>
</gene>
<dbReference type="AlphaFoldDB" id="A0A1M4U249"/>
<dbReference type="NCBIfam" id="TIGR00149">
    <property type="entry name" value="TIGR00149_YjbQ"/>
    <property type="match status" value="1"/>
</dbReference>
<comment type="similarity">
    <text evidence="1">Belongs to the UPF0047 family.</text>
</comment>